<dbReference type="PANTHER" id="PTHR37423:SF2">
    <property type="entry name" value="MEMBRANE-BOUND LYTIC MUREIN TRANSGLYCOSYLASE C"/>
    <property type="match status" value="1"/>
</dbReference>
<evidence type="ECO:0000256" key="1">
    <source>
        <dbReference type="ARBA" id="ARBA00007734"/>
    </source>
</evidence>
<dbReference type="PANTHER" id="PTHR37423">
    <property type="entry name" value="SOLUBLE LYTIC MUREIN TRANSGLYCOSYLASE-RELATED"/>
    <property type="match status" value="1"/>
</dbReference>
<dbReference type="Proteomes" id="UP001596091">
    <property type="component" value="Unassembled WGS sequence"/>
</dbReference>
<gene>
    <name evidence="4" type="ORF">ACFPT7_06985</name>
</gene>
<feature type="domain" description="Transglycosylase SLT" evidence="3">
    <location>
        <begin position="29"/>
        <end position="131"/>
    </location>
</feature>
<feature type="chain" id="PRO_5045142400" evidence="2">
    <location>
        <begin position="20"/>
        <end position="162"/>
    </location>
</feature>
<keyword evidence="5" id="KW-1185">Reference proteome</keyword>
<proteinExistence type="inferred from homology"/>
<dbReference type="InterPro" id="IPR023346">
    <property type="entry name" value="Lysozyme-like_dom_sf"/>
</dbReference>
<dbReference type="EMBL" id="JBHSPH010000002">
    <property type="protein sequence ID" value="MFC5862031.1"/>
    <property type="molecule type" value="Genomic_DNA"/>
</dbReference>
<dbReference type="RefSeq" id="WP_263338034.1">
    <property type="nucleotide sequence ID" value="NZ_JAGSYH010000004.1"/>
</dbReference>
<dbReference type="InterPro" id="IPR000189">
    <property type="entry name" value="Transglyc_AS"/>
</dbReference>
<dbReference type="PROSITE" id="PS00922">
    <property type="entry name" value="TRANSGLYCOSYLASE"/>
    <property type="match status" value="1"/>
</dbReference>
<name>A0ABW1ECJ9_9BACT</name>
<evidence type="ECO:0000313" key="5">
    <source>
        <dbReference type="Proteomes" id="UP001596091"/>
    </source>
</evidence>
<evidence type="ECO:0000259" key="3">
    <source>
        <dbReference type="Pfam" id="PF01464"/>
    </source>
</evidence>
<feature type="signal peptide" evidence="2">
    <location>
        <begin position="1"/>
        <end position="19"/>
    </location>
</feature>
<reference evidence="5" key="1">
    <citation type="journal article" date="2019" name="Int. J. Syst. Evol. Microbiol.">
        <title>The Global Catalogue of Microorganisms (GCM) 10K type strain sequencing project: providing services to taxonomists for standard genome sequencing and annotation.</title>
        <authorList>
            <consortium name="The Broad Institute Genomics Platform"/>
            <consortium name="The Broad Institute Genome Sequencing Center for Infectious Disease"/>
            <person name="Wu L."/>
            <person name="Ma J."/>
        </authorList>
    </citation>
    <scope>NUCLEOTIDE SEQUENCE [LARGE SCALE GENOMIC DNA]</scope>
    <source>
        <strain evidence="5">JCM 4087</strain>
    </source>
</reference>
<keyword evidence="2" id="KW-0732">Signal</keyword>
<dbReference type="CDD" id="cd16896">
    <property type="entry name" value="LT_Slt70-like"/>
    <property type="match status" value="1"/>
</dbReference>
<dbReference type="InterPro" id="IPR008258">
    <property type="entry name" value="Transglycosylase_SLT_dom_1"/>
</dbReference>
<evidence type="ECO:0000313" key="4">
    <source>
        <dbReference type="EMBL" id="MFC5862031.1"/>
    </source>
</evidence>
<sequence>MTRILTIFSVFLLSMPAHSQTGPSFAERCVEHYARHYNVPPELIAALIDIESGWNPRAVSAMGAMGLMQLMPSTARRFGAAQPFDIEQNVAAGTRYVTTLMWEFHGDLRLVTAAYYAGDRWVGEAQLNYRNPDVISYVRAVRRRYVARRLQQSNSLKEVPAR</sequence>
<dbReference type="Pfam" id="PF01464">
    <property type="entry name" value="SLT"/>
    <property type="match status" value="1"/>
</dbReference>
<protein>
    <submittedName>
        <fullName evidence="4">Lytic transglycosylase domain-containing protein</fullName>
    </submittedName>
</protein>
<dbReference type="Gene3D" id="1.10.530.10">
    <property type="match status" value="1"/>
</dbReference>
<organism evidence="4 5">
    <name type="scientific">Acidicapsa dinghuensis</name>
    <dbReference type="NCBI Taxonomy" id="2218256"/>
    <lineage>
        <taxon>Bacteria</taxon>
        <taxon>Pseudomonadati</taxon>
        <taxon>Acidobacteriota</taxon>
        <taxon>Terriglobia</taxon>
        <taxon>Terriglobales</taxon>
        <taxon>Acidobacteriaceae</taxon>
        <taxon>Acidicapsa</taxon>
    </lineage>
</organism>
<dbReference type="SUPFAM" id="SSF53955">
    <property type="entry name" value="Lysozyme-like"/>
    <property type="match status" value="1"/>
</dbReference>
<accession>A0ABW1ECJ9</accession>
<comment type="similarity">
    <text evidence="1">Belongs to the transglycosylase Slt family.</text>
</comment>
<comment type="caution">
    <text evidence="4">The sequence shown here is derived from an EMBL/GenBank/DDBJ whole genome shotgun (WGS) entry which is preliminary data.</text>
</comment>
<evidence type="ECO:0000256" key="2">
    <source>
        <dbReference type="SAM" id="SignalP"/>
    </source>
</evidence>